<keyword evidence="1" id="KW-1133">Transmembrane helix</keyword>
<evidence type="ECO:0008006" key="4">
    <source>
        <dbReference type="Google" id="ProtNLM"/>
    </source>
</evidence>
<dbReference type="Proteomes" id="UP001294412">
    <property type="component" value="Unassembled WGS sequence"/>
</dbReference>
<dbReference type="RefSeq" id="WP_322184691.1">
    <property type="nucleotide sequence ID" value="NZ_JAXLPB010000001.1"/>
</dbReference>
<reference evidence="2 3" key="1">
    <citation type="submission" date="2023-12" db="EMBL/GenBank/DDBJ databases">
        <title>Description of Novel Strain Fulvimarina sp. 2208YS6-2-32 isolated from Uroteuthis (Photololigo) edulis.</title>
        <authorList>
            <person name="Park J.-S."/>
        </authorList>
    </citation>
    <scope>NUCLEOTIDE SEQUENCE [LARGE SCALE GENOMIC DNA]</scope>
    <source>
        <strain evidence="2 3">2208YS6-2-32</strain>
    </source>
</reference>
<sequence>MNEVLDEGTGSIDAPIPDAGPAFETVHAWLAEPSFRVLTEALSALAARAADHPIVAIVAILSVLAALFLVRSVLVLVAVSFFAIAAVAGTEPVMDGLARAVFPVGCFLSLVLIMAHALSQRRRIDRLERDAPPPGRSTGRSGET</sequence>
<gene>
    <name evidence="2" type="ORF">U0C82_00195</name>
</gene>
<evidence type="ECO:0000256" key="1">
    <source>
        <dbReference type="SAM" id="Phobius"/>
    </source>
</evidence>
<evidence type="ECO:0000313" key="3">
    <source>
        <dbReference type="Proteomes" id="UP001294412"/>
    </source>
</evidence>
<feature type="transmembrane region" description="Helical" evidence="1">
    <location>
        <begin position="55"/>
        <end position="88"/>
    </location>
</feature>
<accession>A0ABU5HWP6</accession>
<comment type="caution">
    <text evidence="2">The sequence shown here is derived from an EMBL/GenBank/DDBJ whole genome shotgun (WGS) entry which is preliminary data.</text>
</comment>
<organism evidence="2 3">
    <name type="scientific">Fulvimarina uroteuthidis</name>
    <dbReference type="NCBI Taxonomy" id="3098149"/>
    <lineage>
        <taxon>Bacteria</taxon>
        <taxon>Pseudomonadati</taxon>
        <taxon>Pseudomonadota</taxon>
        <taxon>Alphaproteobacteria</taxon>
        <taxon>Hyphomicrobiales</taxon>
        <taxon>Aurantimonadaceae</taxon>
        <taxon>Fulvimarina</taxon>
    </lineage>
</organism>
<keyword evidence="3" id="KW-1185">Reference proteome</keyword>
<keyword evidence="1" id="KW-0812">Transmembrane</keyword>
<proteinExistence type="predicted"/>
<dbReference type="EMBL" id="JAXLPB010000001">
    <property type="protein sequence ID" value="MDY8107566.1"/>
    <property type="molecule type" value="Genomic_DNA"/>
</dbReference>
<keyword evidence="1" id="KW-0472">Membrane</keyword>
<evidence type="ECO:0000313" key="2">
    <source>
        <dbReference type="EMBL" id="MDY8107566.1"/>
    </source>
</evidence>
<feature type="transmembrane region" description="Helical" evidence="1">
    <location>
        <begin position="100"/>
        <end position="119"/>
    </location>
</feature>
<name>A0ABU5HWP6_9HYPH</name>
<protein>
    <recommendedName>
        <fullName evidence="4">Holin-X, holin superfamily III</fullName>
    </recommendedName>
</protein>